<dbReference type="Proteomes" id="UP000615446">
    <property type="component" value="Unassembled WGS sequence"/>
</dbReference>
<dbReference type="InterPro" id="IPR045379">
    <property type="entry name" value="Crinkler_N"/>
</dbReference>
<keyword evidence="6" id="KW-0378">Hydrolase</keyword>
<dbReference type="GO" id="GO:0043657">
    <property type="term" value="C:host cell"/>
    <property type="evidence" value="ECO:0007669"/>
    <property type="project" value="UniProtKB-SubCell"/>
</dbReference>
<evidence type="ECO:0000313" key="5">
    <source>
        <dbReference type="EMBL" id="GBB88417.1"/>
    </source>
</evidence>
<gene>
    <name evidence="6" type="ORF">RCL2_002867800</name>
    <name evidence="5" type="ORF">RclHR1_00150013</name>
</gene>
<dbReference type="EMBL" id="BLAL01000306">
    <property type="protein sequence ID" value="GET02294.1"/>
    <property type="molecule type" value="Genomic_DNA"/>
</dbReference>
<keyword evidence="3" id="KW-0964">Secreted</keyword>
<protein>
    <submittedName>
        <fullName evidence="6">P-loop containing nucleoside triphosphate hydrolase protein</fullName>
    </submittedName>
</protein>
<evidence type="ECO:0000256" key="2">
    <source>
        <dbReference type="ARBA" id="ARBA00004613"/>
    </source>
</evidence>
<evidence type="ECO:0000313" key="6">
    <source>
        <dbReference type="EMBL" id="GET02294.1"/>
    </source>
</evidence>
<reference evidence="5 7" key="1">
    <citation type="submission" date="2017-11" db="EMBL/GenBank/DDBJ databases">
        <title>The genome of Rhizophagus clarus HR1 reveals common genetic basis of auxotrophy among arbuscular mycorrhizal fungi.</title>
        <authorList>
            <person name="Kobayashi Y."/>
        </authorList>
    </citation>
    <scope>NUCLEOTIDE SEQUENCE [LARGE SCALE GENOMIC DNA]</scope>
    <source>
        <strain evidence="5 7">HR1</strain>
    </source>
</reference>
<organism evidence="5 7">
    <name type="scientific">Rhizophagus clarus</name>
    <dbReference type="NCBI Taxonomy" id="94130"/>
    <lineage>
        <taxon>Eukaryota</taxon>
        <taxon>Fungi</taxon>
        <taxon>Fungi incertae sedis</taxon>
        <taxon>Mucoromycota</taxon>
        <taxon>Glomeromycotina</taxon>
        <taxon>Glomeromycetes</taxon>
        <taxon>Glomerales</taxon>
        <taxon>Glomeraceae</taxon>
        <taxon>Rhizophagus</taxon>
    </lineage>
</organism>
<dbReference type="GO" id="GO:0016787">
    <property type="term" value="F:hydrolase activity"/>
    <property type="evidence" value="ECO:0007669"/>
    <property type="project" value="UniProtKB-KW"/>
</dbReference>
<evidence type="ECO:0000259" key="4">
    <source>
        <dbReference type="Pfam" id="PF20147"/>
    </source>
</evidence>
<dbReference type="OrthoDB" id="5596319at2759"/>
<comment type="subcellular location">
    <subcellularLocation>
        <location evidence="1">Host cell</location>
    </subcellularLocation>
    <subcellularLocation>
        <location evidence="2">Secreted</location>
    </subcellularLocation>
</comment>
<evidence type="ECO:0000256" key="3">
    <source>
        <dbReference type="ARBA" id="ARBA00022525"/>
    </source>
</evidence>
<proteinExistence type="predicted"/>
<comment type="caution">
    <text evidence="5">The sequence shown here is derived from an EMBL/GenBank/DDBJ whole genome shotgun (WGS) entry which is preliminary data.</text>
</comment>
<feature type="domain" description="Crinkler effector protein N-terminal" evidence="4">
    <location>
        <begin position="5"/>
        <end position="107"/>
    </location>
</feature>
<name>A0A2Z6QDY2_9GLOM</name>
<keyword evidence="7" id="KW-1185">Reference proteome</keyword>
<dbReference type="EMBL" id="BEXD01000557">
    <property type="protein sequence ID" value="GBB88417.1"/>
    <property type="molecule type" value="Genomic_DNA"/>
</dbReference>
<reference evidence="6" key="2">
    <citation type="submission" date="2019-10" db="EMBL/GenBank/DDBJ databases">
        <title>Conservation and host-specific expression of non-tandemly repeated heterogenous ribosome RNA gene in arbuscular mycorrhizal fungi.</title>
        <authorList>
            <person name="Maeda T."/>
            <person name="Kobayashi Y."/>
            <person name="Nakagawa T."/>
            <person name="Ezawa T."/>
            <person name="Yamaguchi K."/>
            <person name="Bino T."/>
            <person name="Nishimoto Y."/>
            <person name="Shigenobu S."/>
            <person name="Kawaguchi M."/>
        </authorList>
    </citation>
    <scope>NUCLEOTIDE SEQUENCE</scope>
    <source>
        <strain evidence="6">HR1</strain>
    </source>
</reference>
<dbReference type="Proteomes" id="UP000247702">
    <property type="component" value="Unassembled WGS sequence"/>
</dbReference>
<sequence length="209" mass="24656">MEAHLNCVFLGKPLSDSFIVDLNKINTIDGSNINYDDLKIGHIKTIIWNKKKKTLSSIEGFDLMILWKVDIALRDKLKDFNEQQIGNKGVELVFIDLISEYFPNKNTINKSLIIIQPSIDIEKRGHQSAIFRKYINYLQILSKLLSIVKVERCVTISIFNVKEYLNQCNYTTRWNTWFRMAFYIYQHLDYIRGFYDEENKENPTSKVEK</sequence>
<evidence type="ECO:0000256" key="1">
    <source>
        <dbReference type="ARBA" id="ARBA00004340"/>
    </source>
</evidence>
<evidence type="ECO:0000313" key="7">
    <source>
        <dbReference type="Proteomes" id="UP000247702"/>
    </source>
</evidence>
<dbReference type="GO" id="GO:0005576">
    <property type="term" value="C:extracellular region"/>
    <property type="evidence" value="ECO:0007669"/>
    <property type="project" value="UniProtKB-SubCell"/>
</dbReference>
<dbReference type="Pfam" id="PF20147">
    <property type="entry name" value="Crinkler"/>
    <property type="match status" value="1"/>
</dbReference>
<dbReference type="AlphaFoldDB" id="A0A2Z6QDY2"/>
<accession>A0A2Z6QDY2</accession>